<dbReference type="Proteomes" id="UP000075243">
    <property type="component" value="Unassembled WGS sequence"/>
</dbReference>
<dbReference type="AlphaFoldDB" id="A0A151QVF9"/>
<dbReference type="Gramene" id="C.cajan_43885.t">
    <property type="protein sequence ID" value="C.cajan_43885.t"/>
    <property type="gene ID" value="C.cajan_43885"/>
</dbReference>
<dbReference type="EMBL" id="KQ484625">
    <property type="protein sequence ID" value="KYP34321.1"/>
    <property type="molecule type" value="Genomic_DNA"/>
</dbReference>
<dbReference type="PANTHER" id="PTHR32108:SF9">
    <property type="entry name" value="REVERSE TRANSCRIPTASE RNASE H-LIKE DOMAIN-CONTAINING PROTEIN"/>
    <property type="match status" value="1"/>
</dbReference>
<proteinExistence type="predicted"/>
<keyword evidence="2" id="KW-1185">Reference proteome</keyword>
<accession>A0A151QVF9</accession>
<reference evidence="1" key="1">
    <citation type="journal article" date="2012" name="Nat. Biotechnol.">
        <title>Draft genome sequence of pigeonpea (Cajanus cajan), an orphan legume crop of resource-poor farmers.</title>
        <authorList>
            <person name="Varshney R.K."/>
            <person name="Chen W."/>
            <person name="Li Y."/>
            <person name="Bharti A.K."/>
            <person name="Saxena R.K."/>
            <person name="Schlueter J.A."/>
            <person name="Donoghue M.T."/>
            <person name="Azam S."/>
            <person name="Fan G."/>
            <person name="Whaley A.M."/>
            <person name="Farmer A.D."/>
            <person name="Sheridan J."/>
            <person name="Iwata A."/>
            <person name="Tuteja R."/>
            <person name="Penmetsa R.V."/>
            <person name="Wu W."/>
            <person name="Upadhyaya H.D."/>
            <person name="Yang S.P."/>
            <person name="Shah T."/>
            <person name="Saxena K.B."/>
            <person name="Michael T."/>
            <person name="McCombie W.R."/>
            <person name="Yang B."/>
            <person name="Zhang G."/>
            <person name="Yang H."/>
            <person name="Wang J."/>
            <person name="Spillane C."/>
            <person name="Cook D.R."/>
            <person name="May G.D."/>
            <person name="Xu X."/>
            <person name="Jackson S.A."/>
        </authorList>
    </citation>
    <scope>NUCLEOTIDE SEQUENCE [LARGE SCALE GENOMIC DNA]</scope>
</reference>
<gene>
    <name evidence="1" type="ORF">KK1_044744</name>
</gene>
<evidence type="ECO:0000313" key="1">
    <source>
        <dbReference type="EMBL" id="KYP34321.1"/>
    </source>
</evidence>
<protein>
    <recommendedName>
        <fullName evidence="3">Retrotransposon gag domain-containing protein</fullName>
    </recommendedName>
</protein>
<dbReference type="PANTHER" id="PTHR32108">
    <property type="entry name" value="DNA-DIRECTED RNA POLYMERASE SUBUNIT ALPHA"/>
    <property type="match status" value="1"/>
</dbReference>
<evidence type="ECO:0008006" key="3">
    <source>
        <dbReference type="Google" id="ProtNLM"/>
    </source>
</evidence>
<organism evidence="1 2">
    <name type="scientific">Cajanus cajan</name>
    <name type="common">Pigeon pea</name>
    <name type="synonym">Cajanus indicus</name>
    <dbReference type="NCBI Taxonomy" id="3821"/>
    <lineage>
        <taxon>Eukaryota</taxon>
        <taxon>Viridiplantae</taxon>
        <taxon>Streptophyta</taxon>
        <taxon>Embryophyta</taxon>
        <taxon>Tracheophyta</taxon>
        <taxon>Spermatophyta</taxon>
        <taxon>Magnoliopsida</taxon>
        <taxon>eudicotyledons</taxon>
        <taxon>Gunneridae</taxon>
        <taxon>Pentapetalae</taxon>
        <taxon>rosids</taxon>
        <taxon>fabids</taxon>
        <taxon>Fabales</taxon>
        <taxon>Fabaceae</taxon>
        <taxon>Papilionoideae</taxon>
        <taxon>50 kb inversion clade</taxon>
        <taxon>NPAAA clade</taxon>
        <taxon>indigoferoid/millettioid clade</taxon>
        <taxon>Phaseoleae</taxon>
        <taxon>Cajanus</taxon>
    </lineage>
</organism>
<name>A0A151QVF9_CAJCA</name>
<sequence>MGESLYEYWERFKRLCASFPRHQICEQLLLQYFYERLNIMDRNMIDAMYCRKMVAYVDNEKLLIHYFLESLSDAALNCGPYYDKVIGNTSTLFADIVTIGERVELGLKSGKIGKAPTSYDPRKIYEKKREEGVQAVIFTPKSQDTSQAKPRDEKVVDKIPTTNTKLLPQLLETSMIVRLPPTKKMDPPYPSWYKPEERCDYQSNSPGHSVERCKALQFRVQGLIDARWLKFDTNTPNIDKHPLHKHDEE</sequence>
<evidence type="ECO:0000313" key="2">
    <source>
        <dbReference type="Proteomes" id="UP000075243"/>
    </source>
</evidence>